<evidence type="ECO:0000256" key="1">
    <source>
        <dbReference type="SAM" id="MobiDB-lite"/>
    </source>
</evidence>
<dbReference type="EMBL" id="OB795417">
    <property type="protein sequence ID" value="CAD7432219.1"/>
    <property type="molecule type" value="Genomic_DNA"/>
</dbReference>
<accession>A0A7R9EE23</accession>
<organism evidence="2">
    <name type="scientific">Timema monikensis</name>
    <dbReference type="NCBI Taxonomy" id="170555"/>
    <lineage>
        <taxon>Eukaryota</taxon>
        <taxon>Metazoa</taxon>
        <taxon>Ecdysozoa</taxon>
        <taxon>Arthropoda</taxon>
        <taxon>Hexapoda</taxon>
        <taxon>Insecta</taxon>
        <taxon>Pterygota</taxon>
        <taxon>Neoptera</taxon>
        <taxon>Polyneoptera</taxon>
        <taxon>Phasmatodea</taxon>
        <taxon>Timematodea</taxon>
        <taxon>Timematoidea</taxon>
        <taxon>Timematidae</taxon>
        <taxon>Timema</taxon>
    </lineage>
</organism>
<proteinExistence type="predicted"/>
<evidence type="ECO:0000313" key="2">
    <source>
        <dbReference type="EMBL" id="CAD7432219.1"/>
    </source>
</evidence>
<sequence>MDIAAYEQTSDIYSTNLDITVLAGGGARLCEVDRVTSTRSRPRGPTLADPGQTPVVMPFIDDDLLWCPDNDGKMVDLSQCLESAGGRQQDPGGGSPDLGELSQSDLTGLVPGLGDEDDIFRQLDDTAFELDTFFTDLENKVRSHYTPVEQGTVSLHTCRTRYGLITHL</sequence>
<reference evidence="2" key="1">
    <citation type="submission" date="2020-11" db="EMBL/GenBank/DDBJ databases">
        <authorList>
            <person name="Tran Van P."/>
        </authorList>
    </citation>
    <scope>NUCLEOTIDE SEQUENCE</scope>
</reference>
<name>A0A7R9EE23_9NEOP</name>
<gene>
    <name evidence="2" type="ORF">TMSB3V08_LOCUS8931</name>
</gene>
<protein>
    <submittedName>
        <fullName evidence="2">Uncharacterized protein</fullName>
    </submittedName>
</protein>
<feature type="region of interest" description="Disordered" evidence="1">
    <location>
        <begin position="83"/>
        <end position="107"/>
    </location>
</feature>
<dbReference type="AlphaFoldDB" id="A0A7R9EE23"/>